<accession>A0A371GGJ0</accession>
<name>A0A371GGJ0_MUCPR</name>
<feature type="domain" description="Retrovirus-related Pol polyprotein from transposon TNT 1-94-like beta-barrel" evidence="1">
    <location>
        <begin position="18"/>
        <end position="68"/>
    </location>
</feature>
<keyword evidence="3" id="KW-1185">Reference proteome</keyword>
<sequence length="111" mass="12322">MNGKSSFNISGSIPQSIWILDFGTTDHMTPFSSYFTSYLKVSKKQLIIVANGDHVPIAGSGNVQLHSSLSLHNELTMRRKIEVAKEQGGLYYLQHTKIGNNINKEELPSSQ</sequence>
<protein>
    <recommendedName>
        <fullName evidence="1">Retrovirus-related Pol polyprotein from transposon TNT 1-94-like beta-barrel domain-containing protein</fullName>
    </recommendedName>
</protein>
<dbReference type="OrthoDB" id="439192at2759"/>
<dbReference type="EMBL" id="QJKJ01005609">
    <property type="protein sequence ID" value="RDX89667.1"/>
    <property type="molecule type" value="Genomic_DNA"/>
</dbReference>
<proteinExistence type="predicted"/>
<organism evidence="2 3">
    <name type="scientific">Mucuna pruriens</name>
    <name type="common">Velvet bean</name>
    <name type="synonym">Dolichos pruriens</name>
    <dbReference type="NCBI Taxonomy" id="157652"/>
    <lineage>
        <taxon>Eukaryota</taxon>
        <taxon>Viridiplantae</taxon>
        <taxon>Streptophyta</taxon>
        <taxon>Embryophyta</taxon>
        <taxon>Tracheophyta</taxon>
        <taxon>Spermatophyta</taxon>
        <taxon>Magnoliopsida</taxon>
        <taxon>eudicotyledons</taxon>
        <taxon>Gunneridae</taxon>
        <taxon>Pentapetalae</taxon>
        <taxon>rosids</taxon>
        <taxon>fabids</taxon>
        <taxon>Fabales</taxon>
        <taxon>Fabaceae</taxon>
        <taxon>Papilionoideae</taxon>
        <taxon>50 kb inversion clade</taxon>
        <taxon>NPAAA clade</taxon>
        <taxon>indigoferoid/millettioid clade</taxon>
        <taxon>Phaseoleae</taxon>
        <taxon>Mucuna</taxon>
    </lineage>
</organism>
<evidence type="ECO:0000313" key="2">
    <source>
        <dbReference type="EMBL" id="RDX89667.1"/>
    </source>
</evidence>
<feature type="non-terminal residue" evidence="2">
    <location>
        <position position="1"/>
    </location>
</feature>
<dbReference type="Pfam" id="PF22936">
    <property type="entry name" value="Pol_BBD"/>
    <property type="match status" value="1"/>
</dbReference>
<dbReference type="Proteomes" id="UP000257109">
    <property type="component" value="Unassembled WGS sequence"/>
</dbReference>
<dbReference type="AlphaFoldDB" id="A0A371GGJ0"/>
<reference evidence="2" key="1">
    <citation type="submission" date="2018-05" db="EMBL/GenBank/DDBJ databases">
        <title>Draft genome of Mucuna pruriens seed.</title>
        <authorList>
            <person name="Nnadi N.E."/>
            <person name="Vos R."/>
            <person name="Hasami M.H."/>
            <person name="Devisetty U.K."/>
            <person name="Aguiy J.C."/>
        </authorList>
    </citation>
    <scope>NUCLEOTIDE SEQUENCE [LARGE SCALE GENOMIC DNA]</scope>
    <source>
        <strain evidence="2">JCA_2017</strain>
    </source>
</reference>
<evidence type="ECO:0000313" key="3">
    <source>
        <dbReference type="Proteomes" id="UP000257109"/>
    </source>
</evidence>
<evidence type="ECO:0000259" key="1">
    <source>
        <dbReference type="Pfam" id="PF22936"/>
    </source>
</evidence>
<dbReference type="InterPro" id="IPR054722">
    <property type="entry name" value="PolX-like_BBD"/>
</dbReference>
<comment type="caution">
    <text evidence="2">The sequence shown here is derived from an EMBL/GenBank/DDBJ whole genome shotgun (WGS) entry which is preliminary data.</text>
</comment>
<gene>
    <name evidence="2" type="ORF">CR513_28577</name>
</gene>